<dbReference type="AlphaFoldDB" id="A0A150RA11"/>
<dbReference type="Pfam" id="PF00903">
    <property type="entry name" value="Glyoxalase"/>
    <property type="match status" value="1"/>
</dbReference>
<dbReference type="InterPro" id="IPR029068">
    <property type="entry name" value="Glyas_Bleomycin-R_OHBP_Dase"/>
</dbReference>
<comment type="caution">
    <text evidence="2">The sequence shown here is derived from an EMBL/GenBank/DDBJ whole genome shotgun (WGS) entry which is preliminary data.</text>
</comment>
<dbReference type="PROSITE" id="PS51819">
    <property type="entry name" value="VOC"/>
    <property type="match status" value="1"/>
</dbReference>
<name>A0A150RA11_SORCE</name>
<feature type="domain" description="VOC" evidence="1">
    <location>
        <begin position="4"/>
        <end position="121"/>
    </location>
</feature>
<dbReference type="InterPro" id="IPR004360">
    <property type="entry name" value="Glyas_Fos-R_dOase_dom"/>
</dbReference>
<organism evidence="2 3">
    <name type="scientific">Sorangium cellulosum</name>
    <name type="common">Polyangium cellulosum</name>
    <dbReference type="NCBI Taxonomy" id="56"/>
    <lineage>
        <taxon>Bacteria</taxon>
        <taxon>Pseudomonadati</taxon>
        <taxon>Myxococcota</taxon>
        <taxon>Polyangia</taxon>
        <taxon>Polyangiales</taxon>
        <taxon>Polyangiaceae</taxon>
        <taxon>Sorangium</taxon>
    </lineage>
</organism>
<proteinExistence type="predicted"/>
<gene>
    <name evidence="2" type="ORF">BE17_26840</name>
</gene>
<accession>A0A150RA11</accession>
<reference evidence="2 3" key="1">
    <citation type="submission" date="2014-02" db="EMBL/GenBank/DDBJ databases">
        <title>The small core and large imbalanced accessory genome model reveals a collaborative survival strategy of Sorangium cellulosum strains in nature.</title>
        <authorList>
            <person name="Han K."/>
            <person name="Peng R."/>
            <person name="Blom J."/>
            <person name="Li Y.-Z."/>
        </authorList>
    </citation>
    <scope>NUCLEOTIDE SEQUENCE [LARGE SCALE GENOMIC DNA]</scope>
    <source>
        <strain evidence="2 3">So0011-07</strain>
    </source>
</reference>
<evidence type="ECO:0000259" key="1">
    <source>
        <dbReference type="PROSITE" id="PS51819"/>
    </source>
</evidence>
<dbReference type="CDD" id="cd08351">
    <property type="entry name" value="ChaP_like"/>
    <property type="match status" value="1"/>
</dbReference>
<protein>
    <submittedName>
        <fullName evidence="2">Bleomycin resistance protein</fullName>
    </submittedName>
</protein>
<sequence length="127" mass="14406">MTVRLNHTIVPAKNKKVSATFMTEILGLPAPQPFGHFLAVRLDNDVTLDFMESAEDFRPQHFAFLVSEAEFDEIFGRIRERQLPYWADPQAQHPGEINHHDGGRGVYFPDPDGHYLEIITRPYGSGG</sequence>
<dbReference type="SUPFAM" id="SSF54593">
    <property type="entry name" value="Glyoxalase/Bleomycin resistance protein/Dihydroxybiphenyl dioxygenase"/>
    <property type="match status" value="1"/>
</dbReference>
<dbReference type="InterPro" id="IPR037523">
    <property type="entry name" value="VOC_core"/>
</dbReference>
<dbReference type="EMBL" id="JEMB01002955">
    <property type="protein sequence ID" value="KYF76981.1"/>
    <property type="molecule type" value="Genomic_DNA"/>
</dbReference>
<evidence type="ECO:0000313" key="2">
    <source>
        <dbReference type="EMBL" id="KYF76981.1"/>
    </source>
</evidence>
<dbReference type="Proteomes" id="UP000075635">
    <property type="component" value="Unassembled WGS sequence"/>
</dbReference>
<evidence type="ECO:0000313" key="3">
    <source>
        <dbReference type="Proteomes" id="UP000075635"/>
    </source>
</evidence>
<dbReference type="Gene3D" id="3.10.180.10">
    <property type="entry name" value="2,3-Dihydroxybiphenyl 1,2-Dioxygenase, domain 1"/>
    <property type="match status" value="1"/>
</dbReference>